<proteinExistence type="predicted"/>
<accession>A0AAN7D444</accession>
<name>A0AAN7D444_9PEZI</name>
<dbReference type="EMBL" id="MU857603">
    <property type="protein sequence ID" value="KAK4251843.1"/>
    <property type="molecule type" value="Genomic_DNA"/>
</dbReference>
<comment type="caution">
    <text evidence="2">The sequence shown here is derived from an EMBL/GenBank/DDBJ whole genome shotgun (WGS) entry which is preliminary data.</text>
</comment>
<feature type="chain" id="PRO_5042904412" evidence="1">
    <location>
        <begin position="17"/>
        <end position="275"/>
    </location>
</feature>
<dbReference type="InterPro" id="IPR029058">
    <property type="entry name" value="AB_hydrolase_fold"/>
</dbReference>
<sequence length="275" mass="28735">MRYSLSALALATLASASPVSIEERQGNSGTGPFAPAGYYTSDALEGHTFYAPQNIPSDAKLPVMLWGNGGCSADATGQAPFLTELASHGVLVIASGTPGNGGGTTAEIMTQSIDFITSNAGQGDWANIDASRITAAGWSCGGIEAYAQIWDDRVQSIGIWSSGLLDNYTAANDFTKPVFFFLGGPSDIAYQNGERDYAAMPAGVPKWKGNLDVGHGGTYTDTNGGKFGVIGGYWVEWILRGDSSAADYLTGDGAKNDGWTVEYADLENLSVSPIE</sequence>
<keyword evidence="3" id="KW-1185">Reference proteome</keyword>
<feature type="signal peptide" evidence="1">
    <location>
        <begin position="1"/>
        <end position="16"/>
    </location>
</feature>
<keyword evidence="1" id="KW-0732">Signal</keyword>
<reference evidence="2" key="1">
    <citation type="journal article" date="2023" name="Mol. Phylogenet. Evol.">
        <title>Genome-scale phylogeny and comparative genomics of the fungal order Sordariales.</title>
        <authorList>
            <person name="Hensen N."/>
            <person name="Bonometti L."/>
            <person name="Westerberg I."/>
            <person name="Brannstrom I.O."/>
            <person name="Guillou S."/>
            <person name="Cros-Aarteil S."/>
            <person name="Calhoun S."/>
            <person name="Haridas S."/>
            <person name="Kuo A."/>
            <person name="Mondo S."/>
            <person name="Pangilinan J."/>
            <person name="Riley R."/>
            <person name="LaButti K."/>
            <person name="Andreopoulos B."/>
            <person name="Lipzen A."/>
            <person name="Chen C."/>
            <person name="Yan M."/>
            <person name="Daum C."/>
            <person name="Ng V."/>
            <person name="Clum A."/>
            <person name="Steindorff A."/>
            <person name="Ohm R.A."/>
            <person name="Martin F."/>
            <person name="Silar P."/>
            <person name="Natvig D.O."/>
            <person name="Lalanne C."/>
            <person name="Gautier V."/>
            <person name="Ament-Velasquez S.L."/>
            <person name="Kruys A."/>
            <person name="Hutchinson M.I."/>
            <person name="Powell A.J."/>
            <person name="Barry K."/>
            <person name="Miller A.N."/>
            <person name="Grigoriev I.V."/>
            <person name="Debuchy R."/>
            <person name="Gladieux P."/>
            <person name="Hiltunen Thoren M."/>
            <person name="Johannesson H."/>
        </authorList>
    </citation>
    <scope>NUCLEOTIDE SEQUENCE</scope>
    <source>
        <strain evidence="2">CBS 359.72</strain>
    </source>
</reference>
<dbReference type="Gene3D" id="3.40.50.1820">
    <property type="entry name" value="alpha/beta hydrolase"/>
    <property type="match status" value="1"/>
</dbReference>
<reference evidence="2" key="2">
    <citation type="submission" date="2023-05" db="EMBL/GenBank/DDBJ databases">
        <authorList>
            <consortium name="Lawrence Berkeley National Laboratory"/>
            <person name="Steindorff A."/>
            <person name="Hensen N."/>
            <person name="Bonometti L."/>
            <person name="Westerberg I."/>
            <person name="Brannstrom I.O."/>
            <person name="Guillou S."/>
            <person name="Cros-Aarteil S."/>
            <person name="Calhoun S."/>
            <person name="Haridas S."/>
            <person name="Kuo A."/>
            <person name="Mondo S."/>
            <person name="Pangilinan J."/>
            <person name="Riley R."/>
            <person name="Labutti K."/>
            <person name="Andreopoulos B."/>
            <person name="Lipzen A."/>
            <person name="Chen C."/>
            <person name="Yanf M."/>
            <person name="Daum C."/>
            <person name="Ng V."/>
            <person name="Clum A."/>
            <person name="Ohm R."/>
            <person name="Martin F."/>
            <person name="Silar P."/>
            <person name="Natvig D."/>
            <person name="Lalanne C."/>
            <person name="Gautier V."/>
            <person name="Ament-Velasquez S.L."/>
            <person name="Kruys A."/>
            <person name="Hutchinson M.I."/>
            <person name="Powell A.J."/>
            <person name="Barry K."/>
            <person name="Miller A.N."/>
            <person name="Grigoriev I.V."/>
            <person name="Debuchy R."/>
            <person name="Gladieux P."/>
            <person name="Thoren M.H."/>
            <person name="Johannesson H."/>
        </authorList>
    </citation>
    <scope>NUCLEOTIDE SEQUENCE</scope>
    <source>
        <strain evidence="2">CBS 359.72</strain>
    </source>
</reference>
<dbReference type="Proteomes" id="UP001303647">
    <property type="component" value="Unassembled WGS sequence"/>
</dbReference>
<evidence type="ECO:0000256" key="1">
    <source>
        <dbReference type="SAM" id="SignalP"/>
    </source>
</evidence>
<protein>
    <submittedName>
        <fullName evidence="2">Uncharacterized protein</fullName>
    </submittedName>
</protein>
<evidence type="ECO:0000313" key="2">
    <source>
        <dbReference type="EMBL" id="KAK4251843.1"/>
    </source>
</evidence>
<evidence type="ECO:0000313" key="3">
    <source>
        <dbReference type="Proteomes" id="UP001303647"/>
    </source>
</evidence>
<gene>
    <name evidence="2" type="ORF">C7999DRAFT_10473</name>
</gene>
<dbReference type="SUPFAM" id="SSF53474">
    <property type="entry name" value="alpha/beta-Hydrolases"/>
    <property type="match status" value="1"/>
</dbReference>
<organism evidence="2 3">
    <name type="scientific">Corynascus novoguineensis</name>
    <dbReference type="NCBI Taxonomy" id="1126955"/>
    <lineage>
        <taxon>Eukaryota</taxon>
        <taxon>Fungi</taxon>
        <taxon>Dikarya</taxon>
        <taxon>Ascomycota</taxon>
        <taxon>Pezizomycotina</taxon>
        <taxon>Sordariomycetes</taxon>
        <taxon>Sordariomycetidae</taxon>
        <taxon>Sordariales</taxon>
        <taxon>Chaetomiaceae</taxon>
        <taxon>Corynascus</taxon>
    </lineage>
</organism>
<dbReference type="AlphaFoldDB" id="A0AAN7D444"/>